<reference evidence="1" key="2">
    <citation type="submission" date="2019-01" db="EMBL/GenBank/DDBJ databases">
        <authorList>
            <consortium name="NCBI Pathogen Detection Project"/>
        </authorList>
    </citation>
    <scope>NUCLEOTIDE SEQUENCE</scope>
    <source>
        <strain evidence="1">BCW_3452</strain>
    </source>
</reference>
<name>A0A8H9TI90_VIBVL</name>
<evidence type="ECO:0000313" key="1">
    <source>
        <dbReference type="EMBL" id="HAS8542950.1"/>
    </source>
</evidence>
<sequence>MKKVETVVYPTNEPTEDKVYRIAECVASLVPAGSNILNALLTAPYERRLEKWCNEVTEAVNILVTKQGISLDDIKSNEQFIDFILSLTQTAVKTSQHEKLKYLKNALVKSVTVQFDDQDEYNYYLALIDSFSLAHIIVLIAYRGVQAGCKDEYSRLEHIDNYEHKSYIYRQVLSELISKELVIVRQCETWGIQVYLSPVGNKLDQLLSH</sequence>
<accession>A0A8H9TI90</accession>
<dbReference type="AlphaFoldDB" id="A0A8H9TI90"/>
<comment type="caution">
    <text evidence="1">The sequence shown here is derived from an EMBL/GenBank/DDBJ whole genome shotgun (WGS) entry which is preliminary data.</text>
</comment>
<dbReference type="Proteomes" id="UP000863257">
    <property type="component" value="Unassembled WGS sequence"/>
</dbReference>
<dbReference type="EMBL" id="DACRBY010000069">
    <property type="protein sequence ID" value="HAS8542950.1"/>
    <property type="molecule type" value="Genomic_DNA"/>
</dbReference>
<organism evidence="1">
    <name type="scientific">Vibrio vulnificus</name>
    <dbReference type="NCBI Taxonomy" id="672"/>
    <lineage>
        <taxon>Bacteria</taxon>
        <taxon>Pseudomonadati</taxon>
        <taxon>Pseudomonadota</taxon>
        <taxon>Gammaproteobacteria</taxon>
        <taxon>Vibrionales</taxon>
        <taxon>Vibrionaceae</taxon>
        <taxon>Vibrio</taxon>
    </lineage>
</organism>
<protein>
    <submittedName>
        <fullName evidence="1">Uncharacterized protein</fullName>
    </submittedName>
</protein>
<reference evidence="1" key="1">
    <citation type="journal article" date="2018" name="Genome Biol.">
        <title>SKESA: strategic k-mer extension for scrupulous assemblies.</title>
        <authorList>
            <person name="Souvorov A."/>
            <person name="Agarwala R."/>
            <person name="Lipman D.J."/>
        </authorList>
    </citation>
    <scope>NUCLEOTIDE SEQUENCE</scope>
    <source>
        <strain evidence="1">BCW_3452</strain>
    </source>
</reference>
<dbReference type="RefSeq" id="WP_154186114.1">
    <property type="nucleotide sequence ID" value="NZ_CP035784.1"/>
</dbReference>
<proteinExistence type="predicted"/>
<gene>
    <name evidence="1" type="ORF">I7730_24645</name>
</gene>